<dbReference type="InterPro" id="IPR004027">
    <property type="entry name" value="SEC_C_motif"/>
</dbReference>
<dbReference type="AlphaFoldDB" id="A0A917B8Q6"/>
<name>A0A917B8Q6_HALAA</name>
<reference evidence="1" key="2">
    <citation type="submission" date="2020-09" db="EMBL/GenBank/DDBJ databases">
        <authorList>
            <person name="Sun Q."/>
            <person name="Zhou Y."/>
        </authorList>
    </citation>
    <scope>NUCLEOTIDE SEQUENCE</scope>
    <source>
        <strain evidence="1">CGMCC 1.12153</strain>
    </source>
</reference>
<evidence type="ECO:0000313" key="1">
    <source>
        <dbReference type="EMBL" id="GGF30734.1"/>
    </source>
</evidence>
<accession>A0A917B8Q6</accession>
<gene>
    <name evidence="1" type="primary">yccF</name>
    <name evidence="1" type="ORF">GCM10010954_32360</name>
</gene>
<dbReference type="Proteomes" id="UP000660110">
    <property type="component" value="Unassembled WGS sequence"/>
</dbReference>
<organism evidence="1 2">
    <name type="scientific">Halobacillus andaensis</name>
    <dbReference type="NCBI Taxonomy" id="1176239"/>
    <lineage>
        <taxon>Bacteria</taxon>
        <taxon>Bacillati</taxon>
        <taxon>Bacillota</taxon>
        <taxon>Bacilli</taxon>
        <taxon>Bacillales</taxon>
        <taxon>Bacillaceae</taxon>
        <taxon>Halobacillus</taxon>
    </lineage>
</organism>
<proteinExistence type="predicted"/>
<reference evidence="1" key="1">
    <citation type="journal article" date="2014" name="Int. J. Syst. Evol. Microbiol.">
        <title>Complete genome sequence of Corynebacterium casei LMG S-19264T (=DSM 44701T), isolated from a smear-ripened cheese.</title>
        <authorList>
            <consortium name="US DOE Joint Genome Institute (JGI-PGF)"/>
            <person name="Walter F."/>
            <person name="Albersmeier A."/>
            <person name="Kalinowski J."/>
            <person name="Ruckert C."/>
        </authorList>
    </citation>
    <scope>NUCLEOTIDE SEQUENCE</scope>
    <source>
        <strain evidence="1">CGMCC 1.12153</strain>
    </source>
</reference>
<comment type="caution">
    <text evidence="1">The sequence shown here is derived from an EMBL/GenBank/DDBJ whole genome shotgun (WGS) entry which is preliminary data.</text>
</comment>
<evidence type="ECO:0000313" key="2">
    <source>
        <dbReference type="Proteomes" id="UP000660110"/>
    </source>
</evidence>
<evidence type="ECO:0008006" key="3">
    <source>
        <dbReference type="Google" id="ProtNLM"/>
    </source>
</evidence>
<dbReference type="SUPFAM" id="SSF103642">
    <property type="entry name" value="Sec-C motif"/>
    <property type="match status" value="1"/>
</dbReference>
<protein>
    <recommendedName>
        <fullName evidence="3">SEC-C motif-containing protein</fullName>
    </recommendedName>
</protein>
<keyword evidence="2" id="KW-1185">Reference proteome</keyword>
<sequence length="342" mass="40178">MTKVGRNDPCPCGSGKKYKKCHGQSNVIDFPAKVIEEELDQHFLRFQDFMFDQYPHLFPRVKPTTDEEEVEQFITLLYKGLFEVQNGEETVFQQYLHENESSIQRPSVSEALRSWQESKASIFKMLNYDGESIIEVEDVLFGGTYKVDRDRIPLKVKDFAIAPYYTGILLNYGPIYKFAPMAVPVEERSYQAIRMGLEQDFEEQADEESLKGYFHAAFLYQLPQWIYFDEDNGLETIWKGKPAEREVLDLIDQSLEQEFKEEGNYQLLKDMWIMFCNDESPVIRKSEVFAASLEYCYKTSSYFWKETETSKRAIAEKYSVSPNSLSKRYDELKDYFEEKILS</sequence>
<dbReference type="EMBL" id="BMEL01000004">
    <property type="protein sequence ID" value="GGF30734.1"/>
    <property type="molecule type" value="Genomic_DNA"/>
</dbReference>
<dbReference type="Gene3D" id="3.10.450.50">
    <property type="match status" value="1"/>
</dbReference>
<dbReference type="Pfam" id="PF02810">
    <property type="entry name" value="SEC-C"/>
    <property type="match status" value="1"/>
</dbReference>
<dbReference type="RefSeq" id="WP_188378550.1">
    <property type="nucleotide sequence ID" value="NZ_BMEL01000004.1"/>
</dbReference>